<dbReference type="Gene3D" id="3.40.50.11210">
    <property type="entry name" value="Rap/Ran-GAP"/>
    <property type="match status" value="1"/>
</dbReference>
<dbReference type="InterPro" id="IPR000331">
    <property type="entry name" value="Rap/Ran_GAP_dom"/>
</dbReference>
<dbReference type="FunFam" id="3.40.50.11210:FF:000001">
    <property type="entry name" value="Ral GTPase-activating protein subunit alpha-1 isoform 1"/>
    <property type="match status" value="1"/>
</dbReference>
<dbReference type="GO" id="GO:0005737">
    <property type="term" value="C:cytoplasm"/>
    <property type="evidence" value="ECO:0007669"/>
    <property type="project" value="TreeGrafter"/>
</dbReference>
<evidence type="ECO:0000259" key="3">
    <source>
        <dbReference type="PROSITE" id="PS50085"/>
    </source>
</evidence>
<evidence type="ECO:0000256" key="2">
    <source>
        <dbReference type="SAM" id="MobiDB-lite"/>
    </source>
</evidence>
<name>A0A7E4VIK5_PANRE</name>
<evidence type="ECO:0000256" key="1">
    <source>
        <dbReference type="ARBA" id="ARBA00022468"/>
    </source>
</evidence>
<dbReference type="InterPro" id="IPR027107">
    <property type="entry name" value="Tuberin/Ral-act_asu"/>
</dbReference>
<feature type="region of interest" description="Disordered" evidence="2">
    <location>
        <begin position="33"/>
        <end position="70"/>
    </location>
</feature>
<feature type="region of interest" description="Disordered" evidence="2">
    <location>
        <begin position="1073"/>
        <end position="1095"/>
    </location>
</feature>
<protein>
    <submittedName>
        <fullName evidence="5">Rap-GAP domain-containing protein</fullName>
    </submittedName>
</protein>
<feature type="region of interest" description="Disordered" evidence="2">
    <location>
        <begin position="610"/>
        <end position="681"/>
    </location>
</feature>
<evidence type="ECO:0000313" key="4">
    <source>
        <dbReference type="Proteomes" id="UP000492821"/>
    </source>
</evidence>
<reference evidence="4" key="1">
    <citation type="journal article" date="2013" name="Genetics">
        <title>The draft genome and transcriptome of Panagrellus redivivus are shaped by the harsh demands of a free-living lifestyle.</title>
        <authorList>
            <person name="Srinivasan J."/>
            <person name="Dillman A.R."/>
            <person name="Macchietto M.G."/>
            <person name="Heikkinen L."/>
            <person name="Lakso M."/>
            <person name="Fracchia K.M."/>
            <person name="Antoshechkin I."/>
            <person name="Mortazavi A."/>
            <person name="Wong G."/>
            <person name="Sternberg P.W."/>
        </authorList>
    </citation>
    <scope>NUCLEOTIDE SEQUENCE [LARGE SCALE GENOMIC DNA]</scope>
    <source>
        <strain evidence="4">MT8872</strain>
    </source>
</reference>
<dbReference type="GO" id="GO:0051056">
    <property type="term" value="P:regulation of small GTPase mediated signal transduction"/>
    <property type="evidence" value="ECO:0007669"/>
    <property type="project" value="InterPro"/>
</dbReference>
<dbReference type="WBParaSite" id="Pan_g20628.t1">
    <property type="protein sequence ID" value="Pan_g20628.t1"/>
    <property type="gene ID" value="Pan_g20628"/>
</dbReference>
<feature type="compositionally biased region" description="Basic residues" evidence="2">
    <location>
        <begin position="57"/>
        <end position="67"/>
    </location>
</feature>
<dbReference type="SUPFAM" id="SSF111347">
    <property type="entry name" value="Rap/Ran-GAP"/>
    <property type="match status" value="1"/>
</dbReference>
<dbReference type="GO" id="GO:0005634">
    <property type="term" value="C:nucleus"/>
    <property type="evidence" value="ECO:0007669"/>
    <property type="project" value="InterPro"/>
</dbReference>
<sequence length="1417" mass="156816">MKKTSFAGFPTPPSAGTASYVAKKKVSVFVGRGTRPSIDEGKEVPPGSPSPVDSGSSRRRTMFARKPKSSDVQTSLQRFSDLNRDASSRAKHFRLALESLCVQERRQLIDDYGFETFHLVDSLLMQAETAVDGGNVADVELALWALEQLLCLAPELIGKGWQKNAIENILKRALLPNNLIAVRKIGIRLFILWYQSLAMFNNSSQDLDRVFQCLLPFFPLHDGASTERVLQEYCESYSGLRKSGNGDSRSDSGIGFNPMPIRRTPILLNPQASTTPSLRERAQLLQVYLDKFLDYCHRETVKIEWNDPGKQLECAKFLLDRVIVLYIYQVFPDFEENGVDVFEGWEGSEEPGEQMDTADPIVIARYWLIRWITNIAAASVVESPAPGQLIFRQALFSSQKAINTLLTLMREAMQLPLACASVIHKVLYVIRHWLLQIEFPPFVEAGAVSIEASSLLLIHICTGFFSSPYLSSSGDRLASAVSVTHSILQISRDLANPSAIALPRPLPKSVWCELIKRTTEAVALCCSRSDAFGRATAGGFTNTLLSICVFIRAIREVEIEEKMWDDVWAVFKTGFWQQMVHQWSKVVDNVTRALILNLFAIDIHEKGADDGSTVPAITAPSGSVSSAKEAPKSHNERLASSRSDKSSDTGSVNYERHNSDDETNVEASNGTTDKDMQSVVQSTGNTTNWLRVWMRIVNLVDPAEPQHSQQAVQTVSHAIDTLLSIGCAQKLVHWLADKLLRLNVAQQPHAIPALCSVLIKAEPPPEQRAHILWHLIECLKADVSPIVLEQLPFMGVEDTAILASPTIDALQRLMRNSEFSSKAVKVAALLALDHPEAEKILLQILETRNIEFDIGSLTLCINALSILVLERADAQLFDDLLRTISQHASASQLIPVLCANLASSVRLGFHNRLVEALELGLEAPRDGRVLNDLKWQLCALSVADKPRASWKALLSQIHAHGDVFLEGLLISKALQYPLPGFPITQWNSIERPLAAMDPAALKAYLKSTVFITTPGALISFEKPAMEKTGHGSTGEVCLTTRTVVGRHAWSVQSEVVPRSRPSHANDWLQGLRRQKPQTFAEARQNSTRKQAPPPARELIDPFQALPSFSSAMSPSERAAQAQASMDMLAFIRRSGRKAVTANQASSLHPLPNENEVVPGLRTATSLQAWRKLAADLNLIKSTHSAQDHFARELRHLDSTLCREVHKVAVIYVGDGQEDKASILANTTGSSHFDYFVEGLGWPVTMGPNHLGYAGGLPAGQTAPYYATADTELVFHVSTQLAGDAQMKMKHIGNDEVHVVWCESRRPYHRDIIATRFCDVLIVLTPVSPVLVRVHVETQNPTYEFGPLFDGVYLHTKQVASLVRDTVINASKAYRLANHDCDRPNKLRESVFASTRSHLRELPVAAAITQLYVPLMRS</sequence>
<evidence type="ECO:0000313" key="5">
    <source>
        <dbReference type="WBParaSite" id="Pan_g20628.t1"/>
    </source>
</evidence>
<proteinExistence type="predicted"/>
<dbReference type="PANTHER" id="PTHR10063">
    <property type="entry name" value="TUBERIN"/>
    <property type="match status" value="1"/>
</dbReference>
<organism evidence="4 5">
    <name type="scientific">Panagrellus redivivus</name>
    <name type="common">Microworm</name>
    <dbReference type="NCBI Taxonomy" id="6233"/>
    <lineage>
        <taxon>Eukaryota</taxon>
        <taxon>Metazoa</taxon>
        <taxon>Ecdysozoa</taxon>
        <taxon>Nematoda</taxon>
        <taxon>Chromadorea</taxon>
        <taxon>Rhabditida</taxon>
        <taxon>Tylenchina</taxon>
        <taxon>Panagrolaimomorpha</taxon>
        <taxon>Panagrolaimoidea</taxon>
        <taxon>Panagrolaimidae</taxon>
        <taxon>Panagrellus</taxon>
    </lineage>
</organism>
<reference evidence="5" key="2">
    <citation type="submission" date="2020-10" db="UniProtKB">
        <authorList>
            <consortium name="WormBaseParasite"/>
        </authorList>
    </citation>
    <scope>IDENTIFICATION</scope>
</reference>
<dbReference type="PROSITE" id="PS50085">
    <property type="entry name" value="RAPGAP"/>
    <property type="match status" value="1"/>
</dbReference>
<dbReference type="PANTHER" id="PTHR10063:SF11">
    <property type="entry name" value="RHO GTPASE-ACTIVATING PROTEIN CG5521-RELATED"/>
    <property type="match status" value="1"/>
</dbReference>
<dbReference type="Pfam" id="PF02145">
    <property type="entry name" value="Rap_GAP"/>
    <property type="match status" value="1"/>
</dbReference>
<keyword evidence="4" id="KW-1185">Reference proteome</keyword>
<keyword evidence="1" id="KW-0343">GTPase activation</keyword>
<feature type="compositionally biased region" description="Basic and acidic residues" evidence="2">
    <location>
        <begin position="629"/>
        <end position="647"/>
    </location>
</feature>
<dbReference type="InterPro" id="IPR035974">
    <property type="entry name" value="Rap/Ran-GAP_sf"/>
</dbReference>
<dbReference type="Proteomes" id="UP000492821">
    <property type="component" value="Unassembled WGS sequence"/>
</dbReference>
<dbReference type="GO" id="GO:0005096">
    <property type="term" value="F:GTPase activator activity"/>
    <property type="evidence" value="ECO:0007669"/>
    <property type="project" value="UniProtKB-KW"/>
</dbReference>
<feature type="domain" description="Rap-GAP" evidence="3">
    <location>
        <begin position="1193"/>
        <end position="1394"/>
    </location>
</feature>
<accession>A0A7E4VIK5</accession>